<reference evidence="2" key="1">
    <citation type="journal article" date="2021" name="bioRxiv">
        <title>Whole Genome Assembly and Annotation of Northern Wild Rice, Zizania palustris L., Supports a Whole Genome Duplication in the Zizania Genus.</title>
        <authorList>
            <person name="Haas M."/>
            <person name="Kono T."/>
            <person name="Macchietto M."/>
            <person name="Millas R."/>
            <person name="McGilp L."/>
            <person name="Shao M."/>
            <person name="Duquette J."/>
            <person name="Hirsch C.N."/>
            <person name="Kimball J."/>
        </authorList>
    </citation>
    <scope>NUCLEOTIDE SEQUENCE</scope>
    <source>
        <tissue evidence="2">Fresh leaf tissue</tissue>
    </source>
</reference>
<dbReference type="EMBL" id="JAAALK010000287">
    <property type="protein sequence ID" value="KAG8060821.1"/>
    <property type="molecule type" value="Genomic_DNA"/>
</dbReference>
<gene>
    <name evidence="2" type="ORF">GUJ93_ZPchr0002g23347</name>
</gene>
<protein>
    <submittedName>
        <fullName evidence="2">Uncharacterized protein</fullName>
    </submittedName>
</protein>
<keyword evidence="3" id="KW-1185">Reference proteome</keyword>
<organism evidence="2 3">
    <name type="scientific">Zizania palustris</name>
    <name type="common">Northern wild rice</name>
    <dbReference type="NCBI Taxonomy" id="103762"/>
    <lineage>
        <taxon>Eukaryota</taxon>
        <taxon>Viridiplantae</taxon>
        <taxon>Streptophyta</taxon>
        <taxon>Embryophyta</taxon>
        <taxon>Tracheophyta</taxon>
        <taxon>Spermatophyta</taxon>
        <taxon>Magnoliopsida</taxon>
        <taxon>Liliopsida</taxon>
        <taxon>Poales</taxon>
        <taxon>Poaceae</taxon>
        <taxon>BOP clade</taxon>
        <taxon>Oryzoideae</taxon>
        <taxon>Oryzeae</taxon>
        <taxon>Zizaniinae</taxon>
        <taxon>Zizania</taxon>
    </lineage>
</organism>
<feature type="region of interest" description="Disordered" evidence="1">
    <location>
        <begin position="1"/>
        <end position="31"/>
    </location>
</feature>
<accession>A0A8J5RVC3</accession>
<reference evidence="2" key="2">
    <citation type="submission" date="2021-02" db="EMBL/GenBank/DDBJ databases">
        <authorList>
            <person name="Kimball J.A."/>
            <person name="Haas M.W."/>
            <person name="Macchietto M."/>
            <person name="Kono T."/>
            <person name="Duquette J."/>
            <person name="Shao M."/>
        </authorList>
    </citation>
    <scope>NUCLEOTIDE SEQUENCE</scope>
    <source>
        <tissue evidence="2">Fresh leaf tissue</tissue>
    </source>
</reference>
<name>A0A8J5RVC3_ZIZPA</name>
<sequence length="70" mass="7875">MDATGRQEWCEGSEVARGVEGHQGHREARAPRVLSAARTRVGTLGAARRVRKVPRLALALMRKRRTGWKR</sequence>
<dbReference type="AlphaFoldDB" id="A0A8J5RVC3"/>
<evidence type="ECO:0000256" key="1">
    <source>
        <dbReference type="SAM" id="MobiDB-lite"/>
    </source>
</evidence>
<feature type="compositionally biased region" description="Basic and acidic residues" evidence="1">
    <location>
        <begin position="17"/>
        <end position="30"/>
    </location>
</feature>
<evidence type="ECO:0000313" key="3">
    <source>
        <dbReference type="Proteomes" id="UP000729402"/>
    </source>
</evidence>
<comment type="caution">
    <text evidence="2">The sequence shown here is derived from an EMBL/GenBank/DDBJ whole genome shotgun (WGS) entry which is preliminary data.</text>
</comment>
<proteinExistence type="predicted"/>
<evidence type="ECO:0000313" key="2">
    <source>
        <dbReference type="EMBL" id="KAG8060821.1"/>
    </source>
</evidence>
<dbReference type="Proteomes" id="UP000729402">
    <property type="component" value="Unassembled WGS sequence"/>
</dbReference>